<dbReference type="EMBL" id="BARS01057363">
    <property type="protein sequence ID" value="GAG50730.1"/>
    <property type="molecule type" value="Genomic_DNA"/>
</dbReference>
<evidence type="ECO:0000313" key="2">
    <source>
        <dbReference type="EMBL" id="GAG50730.1"/>
    </source>
</evidence>
<evidence type="ECO:0000256" key="1">
    <source>
        <dbReference type="SAM" id="MobiDB-lite"/>
    </source>
</evidence>
<feature type="region of interest" description="Disordered" evidence="1">
    <location>
        <begin position="1"/>
        <end position="21"/>
    </location>
</feature>
<dbReference type="AlphaFoldDB" id="X0Y4P2"/>
<comment type="caution">
    <text evidence="2">The sequence shown here is derived from an EMBL/GenBank/DDBJ whole genome shotgun (WGS) entry which is preliminary data.</text>
</comment>
<reference evidence="2" key="1">
    <citation type="journal article" date="2014" name="Front. Microbiol.">
        <title>High frequency of phylogenetically diverse reductive dehalogenase-homologous genes in deep subseafloor sedimentary metagenomes.</title>
        <authorList>
            <person name="Kawai M."/>
            <person name="Futagami T."/>
            <person name="Toyoda A."/>
            <person name="Takaki Y."/>
            <person name="Nishi S."/>
            <person name="Hori S."/>
            <person name="Arai W."/>
            <person name="Tsubouchi T."/>
            <person name="Morono Y."/>
            <person name="Uchiyama I."/>
            <person name="Ito T."/>
            <person name="Fujiyama A."/>
            <person name="Inagaki F."/>
            <person name="Takami H."/>
        </authorList>
    </citation>
    <scope>NUCLEOTIDE SEQUENCE</scope>
    <source>
        <strain evidence="2">Expedition CK06-06</strain>
    </source>
</reference>
<gene>
    <name evidence="2" type="ORF">S01H1_84128</name>
</gene>
<accession>X0Y4P2</accession>
<protein>
    <submittedName>
        <fullName evidence="2">Uncharacterized protein</fullName>
    </submittedName>
</protein>
<proteinExistence type="predicted"/>
<name>X0Y4P2_9ZZZZ</name>
<organism evidence="2">
    <name type="scientific">marine sediment metagenome</name>
    <dbReference type="NCBI Taxonomy" id="412755"/>
    <lineage>
        <taxon>unclassified sequences</taxon>
        <taxon>metagenomes</taxon>
        <taxon>ecological metagenomes</taxon>
    </lineage>
</organism>
<sequence length="55" mass="5902">MYRKSPIGTSGATDEIPVSHTKTLETPIEELTTDSTFVGSYQIIEELGKGGMGKV</sequence>